<feature type="transmembrane region" description="Helical" evidence="8">
    <location>
        <begin position="12"/>
        <end position="34"/>
    </location>
</feature>
<keyword evidence="4" id="KW-0539">Nucleus</keyword>
<evidence type="ECO:0000256" key="8">
    <source>
        <dbReference type="SAM" id="Phobius"/>
    </source>
</evidence>
<comment type="caution">
    <text evidence="9">The sequence shown here is derived from an EMBL/GenBank/DDBJ whole genome shotgun (WGS) entry which is preliminary data.</text>
</comment>
<feature type="compositionally biased region" description="Basic and acidic residues" evidence="7">
    <location>
        <begin position="330"/>
        <end position="341"/>
    </location>
</feature>
<dbReference type="GO" id="GO:0005634">
    <property type="term" value="C:nucleus"/>
    <property type="evidence" value="ECO:0007669"/>
    <property type="project" value="UniProtKB-SubCell"/>
</dbReference>
<dbReference type="Pfam" id="PF05608">
    <property type="entry name" value="RTE1"/>
    <property type="match status" value="1"/>
</dbReference>
<keyword evidence="8" id="KW-0812">Transmembrane</keyword>
<evidence type="ECO:0000256" key="7">
    <source>
        <dbReference type="SAM" id="MobiDB-lite"/>
    </source>
</evidence>
<dbReference type="PANTHER" id="PTHR10552:SF6">
    <property type="entry name" value="U2 SMALL NUCLEAR RIBONUCLEOPROTEIN A"/>
    <property type="match status" value="1"/>
</dbReference>
<dbReference type="FunFam" id="3.80.10.10:FF:000026">
    <property type="entry name" value="U2 small nuclear ribonucleoprotein A"/>
    <property type="match status" value="1"/>
</dbReference>
<dbReference type="InterPro" id="IPR001611">
    <property type="entry name" value="Leu-rich_rpt"/>
</dbReference>
<dbReference type="SUPFAM" id="SSF52058">
    <property type="entry name" value="L domain-like"/>
    <property type="match status" value="1"/>
</dbReference>
<accession>A0ABD2JR33</accession>
<evidence type="ECO:0000256" key="6">
    <source>
        <dbReference type="ARBA" id="ARBA00069881"/>
    </source>
</evidence>
<feature type="compositionally biased region" description="Polar residues" evidence="7">
    <location>
        <begin position="371"/>
        <end position="381"/>
    </location>
</feature>
<reference evidence="9 10" key="1">
    <citation type="submission" date="2024-10" db="EMBL/GenBank/DDBJ databases">
        <authorList>
            <person name="Kim D."/>
        </authorList>
    </citation>
    <scope>NUCLEOTIDE SEQUENCE [LARGE SCALE GENOMIC DNA]</scope>
    <source>
        <strain evidence="9">BH-2024</strain>
    </source>
</reference>
<evidence type="ECO:0000256" key="4">
    <source>
        <dbReference type="ARBA" id="ARBA00023242"/>
    </source>
</evidence>
<dbReference type="SMART" id="SM00369">
    <property type="entry name" value="LRR_TYP"/>
    <property type="match status" value="3"/>
</dbReference>
<dbReference type="Proteomes" id="UP001620626">
    <property type="component" value="Unassembled WGS sequence"/>
</dbReference>
<protein>
    <recommendedName>
        <fullName evidence="6">Probable U2 small nuclear ribonucleoprotein A'</fullName>
    </recommendedName>
</protein>
<comment type="subcellular location">
    <subcellularLocation>
        <location evidence="1">Nucleus</location>
    </subcellularLocation>
</comment>
<dbReference type="EMBL" id="JBICBT010000917">
    <property type="protein sequence ID" value="KAL3093081.1"/>
    <property type="molecule type" value="Genomic_DNA"/>
</dbReference>
<proteinExistence type="inferred from homology"/>
<dbReference type="PROSITE" id="PS51450">
    <property type="entry name" value="LRR"/>
    <property type="match status" value="3"/>
</dbReference>
<evidence type="ECO:0000313" key="10">
    <source>
        <dbReference type="Proteomes" id="UP001620626"/>
    </source>
</evidence>
<dbReference type="InterPro" id="IPR032675">
    <property type="entry name" value="LRR_dom_sf"/>
</dbReference>
<dbReference type="PANTHER" id="PTHR10552">
    <property type="entry name" value="U2 SMALL NUCLEAR RIBONUCLEOPROTEIN A"/>
    <property type="match status" value="1"/>
</dbReference>
<organism evidence="9 10">
    <name type="scientific">Heterodera trifolii</name>
    <dbReference type="NCBI Taxonomy" id="157864"/>
    <lineage>
        <taxon>Eukaryota</taxon>
        <taxon>Metazoa</taxon>
        <taxon>Ecdysozoa</taxon>
        <taxon>Nematoda</taxon>
        <taxon>Chromadorea</taxon>
        <taxon>Rhabditida</taxon>
        <taxon>Tylenchina</taxon>
        <taxon>Tylenchomorpha</taxon>
        <taxon>Tylenchoidea</taxon>
        <taxon>Heteroderidae</taxon>
        <taxon>Heteroderinae</taxon>
        <taxon>Heterodera</taxon>
    </lineage>
</organism>
<dbReference type="InterPro" id="IPR008496">
    <property type="entry name" value="TMEM222/RTE1"/>
</dbReference>
<dbReference type="Gene3D" id="3.80.10.10">
    <property type="entry name" value="Ribonuclease Inhibitor"/>
    <property type="match status" value="1"/>
</dbReference>
<dbReference type="InterPro" id="IPR044640">
    <property type="entry name" value="RU2A"/>
</dbReference>
<feature type="region of interest" description="Disordered" evidence="7">
    <location>
        <begin position="313"/>
        <end position="341"/>
    </location>
</feature>
<keyword evidence="8" id="KW-0472">Membrane</keyword>
<evidence type="ECO:0000256" key="3">
    <source>
        <dbReference type="ARBA" id="ARBA00022737"/>
    </source>
</evidence>
<gene>
    <name evidence="9" type="ORF">niasHT_022531</name>
</gene>
<keyword evidence="8" id="KW-1133">Transmembrane helix</keyword>
<dbReference type="Pfam" id="PF14580">
    <property type="entry name" value="LRR_9"/>
    <property type="match status" value="1"/>
</dbReference>
<keyword evidence="2" id="KW-0433">Leucine-rich repeat</keyword>
<dbReference type="InterPro" id="IPR003591">
    <property type="entry name" value="Leu-rich_rpt_typical-subtyp"/>
</dbReference>
<evidence type="ECO:0000256" key="5">
    <source>
        <dbReference type="ARBA" id="ARBA00024196"/>
    </source>
</evidence>
<evidence type="ECO:0000256" key="1">
    <source>
        <dbReference type="ARBA" id="ARBA00004123"/>
    </source>
</evidence>
<sequence length="388" mass="44457">MDIRSDQHRYPFCIVWTPIPLISWLFPFIGHIGIATSKGIIRDFAGSNYVSEDNMAFGWPTLYHQLNPEKVNGGSEAWDNSVAEASDEYKRRLHNLFLDNCHSHVSLALNTMRYDGKSNWNNFRVAADINLHGKFVGFFTMVRISVDVVNDAYQFINPCKQREISLRNLQIPTIENLGVTRDQFDVIDLSDNNIRKLDNLPRLKRLETLLLHNNRVDFISKEIGDQLTKLSTLVLTNNNLAQLGDIDVLAACPRLEYLSLQGNPLTHLPKYRQYVIYKLKNVRVLDYKRIRLAERQAAKKLFKGESGARLKGELVKRSQQISEGDEETEQPPKKRATEEQKKIRELISGAKTLVDVERVQQILQIGEANGTEEQQNGQNGTDVHMEEQ</sequence>
<keyword evidence="10" id="KW-1185">Reference proteome</keyword>
<keyword evidence="3" id="KW-0677">Repeat</keyword>
<dbReference type="AlphaFoldDB" id="A0ABD2JR33"/>
<name>A0ABD2JR33_9BILA</name>
<evidence type="ECO:0000313" key="9">
    <source>
        <dbReference type="EMBL" id="KAL3093081.1"/>
    </source>
</evidence>
<comment type="similarity">
    <text evidence="5">Belongs to the U2 small nuclear ribonucleoprotein A family.</text>
</comment>
<evidence type="ECO:0000256" key="2">
    <source>
        <dbReference type="ARBA" id="ARBA00022614"/>
    </source>
</evidence>
<feature type="region of interest" description="Disordered" evidence="7">
    <location>
        <begin position="365"/>
        <end position="388"/>
    </location>
</feature>